<feature type="domain" description="Photolyase/cryptochrome alpha/beta" evidence="1">
    <location>
        <begin position="10"/>
        <end position="165"/>
    </location>
</feature>
<dbReference type="InterPro" id="IPR036155">
    <property type="entry name" value="Crypto/Photolyase_N_sf"/>
</dbReference>
<dbReference type="Pfam" id="PF00875">
    <property type="entry name" value="DNA_photolyase"/>
    <property type="match status" value="1"/>
</dbReference>
<comment type="caution">
    <text evidence="2">The sequence shown here is derived from an EMBL/GenBank/DDBJ whole genome shotgun (WGS) entry which is preliminary data.</text>
</comment>
<reference evidence="2 3" key="1">
    <citation type="journal article" date="2023" name="Commun. Biol.">
        <title>Genome analysis of Parmales, the sister group of diatoms, reveals the evolutionary specialization of diatoms from phago-mixotrophs to photoautotrophs.</title>
        <authorList>
            <person name="Ban H."/>
            <person name="Sato S."/>
            <person name="Yoshikawa S."/>
            <person name="Yamada K."/>
            <person name="Nakamura Y."/>
            <person name="Ichinomiya M."/>
            <person name="Sato N."/>
            <person name="Blanc-Mathieu R."/>
            <person name="Endo H."/>
            <person name="Kuwata A."/>
            <person name="Ogata H."/>
        </authorList>
    </citation>
    <scope>NUCLEOTIDE SEQUENCE [LARGE SCALE GENOMIC DNA]</scope>
</reference>
<dbReference type="Gene3D" id="1.25.40.80">
    <property type="match status" value="1"/>
</dbReference>
<organism evidence="2 3">
    <name type="scientific">Tetraparma gracilis</name>
    <dbReference type="NCBI Taxonomy" id="2962635"/>
    <lineage>
        <taxon>Eukaryota</taxon>
        <taxon>Sar</taxon>
        <taxon>Stramenopiles</taxon>
        <taxon>Ochrophyta</taxon>
        <taxon>Bolidophyceae</taxon>
        <taxon>Parmales</taxon>
        <taxon>Triparmaceae</taxon>
        <taxon>Tetraparma</taxon>
    </lineage>
</organism>
<evidence type="ECO:0000259" key="1">
    <source>
        <dbReference type="PROSITE" id="PS51645"/>
    </source>
</evidence>
<dbReference type="EMBL" id="BRYB01006080">
    <property type="protein sequence ID" value="GMI33099.1"/>
    <property type="molecule type" value="Genomic_DNA"/>
</dbReference>
<proteinExistence type="predicted"/>
<dbReference type="SUPFAM" id="SSF52425">
    <property type="entry name" value="Cryptochrome/photolyase, N-terminal domain"/>
    <property type="match status" value="1"/>
</dbReference>
<sequence>MSALSAPPRPLVVYWFRNDLRLHDHPCLTAAIAAAAKASATFLPVYCLDDRFLTAPGPSWQCSRSPHGAPGAPFVLRKAGPIRARFLLASLSSLRSSLEARGSGLHVLRGAPEERIPALVAELKPSSVSLFGSLETASEEAGVAARLRRRLPAGAAFSLSPGAASLYAASELPFPRDASGAALIPDVCTPFRTRVERELAVPSPLPPPSGGALRDLPFPALPATPVPSLAELGYSAAEAAAGPDPRSAFRLPAGEKAALRRVEDYFFKEDRLKT</sequence>
<protein>
    <recommendedName>
        <fullName evidence="1">Photolyase/cryptochrome alpha/beta domain-containing protein</fullName>
    </recommendedName>
</protein>
<dbReference type="Proteomes" id="UP001165060">
    <property type="component" value="Unassembled WGS sequence"/>
</dbReference>
<gene>
    <name evidence="2" type="ORF">TeGR_g8094</name>
</gene>
<dbReference type="InterPro" id="IPR014729">
    <property type="entry name" value="Rossmann-like_a/b/a_fold"/>
</dbReference>
<keyword evidence="3" id="KW-1185">Reference proteome</keyword>
<dbReference type="Gene3D" id="3.40.50.620">
    <property type="entry name" value="HUPs"/>
    <property type="match status" value="1"/>
</dbReference>
<name>A0ABQ6MTM9_9STRA</name>
<accession>A0ABQ6MTM9</accession>
<dbReference type="InterPro" id="IPR006050">
    <property type="entry name" value="DNA_photolyase_N"/>
</dbReference>
<evidence type="ECO:0000313" key="3">
    <source>
        <dbReference type="Proteomes" id="UP001165060"/>
    </source>
</evidence>
<dbReference type="PANTHER" id="PTHR11455">
    <property type="entry name" value="CRYPTOCHROME"/>
    <property type="match status" value="1"/>
</dbReference>
<dbReference type="PROSITE" id="PS51645">
    <property type="entry name" value="PHR_CRY_ALPHA_BETA"/>
    <property type="match status" value="1"/>
</dbReference>
<evidence type="ECO:0000313" key="2">
    <source>
        <dbReference type="EMBL" id="GMI33099.1"/>
    </source>
</evidence>
<dbReference type="InterPro" id="IPR002081">
    <property type="entry name" value="Cryptochrome/DNA_photolyase_1"/>
</dbReference>